<feature type="chain" id="PRO_5039581897" evidence="1">
    <location>
        <begin position="20"/>
        <end position="82"/>
    </location>
</feature>
<dbReference type="OrthoDB" id="2880071at2"/>
<protein>
    <submittedName>
        <fullName evidence="2">Uncharacterized protein</fullName>
    </submittedName>
</protein>
<evidence type="ECO:0000256" key="1">
    <source>
        <dbReference type="SAM" id="SignalP"/>
    </source>
</evidence>
<dbReference type="AlphaFoldDB" id="A0A1S2M7Z2"/>
<proteinExistence type="predicted"/>
<gene>
    <name evidence="2" type="ORF">BKP45_07815</name>
</gene>
<dbReference type="EMBL" id="MLQS01000006">
    <property type="protein sequence ID" value="OIJ20868.1"/>
    <property type="molecule type" value="Genomic_DNA"/>
</dbReference>
<dbReference type="Proteomes" id="UP000180057">
    <property type="component" value="Unassembled WGS sequence"/>
</dbReference>
<evidence type="ECO:0000313" key="2">
    <source>
        <dbReference type="EMBL" id="OIJ20868.1"/>
    </source>
</evidence>
<dbReference type="RefSeq" id="WP_071389173.1">
    <property type="nucleotide sequence ID" value="NZ_MLQS01000006.1"/>
</dbReference>
<keyword evidence="3" id="KW-1185">Reference proteome</keyword>
<organism evidence="2 3">
    <name type="scientific">Anaerobacillus alkalidiazotrophicus</name>
    <dbReference type="NCBI Taxonomy" id="472963"/>
    <lineage>
        <taxon>Bacteria</taxon>
        <taxon>Bacillati</taxon>
        <taxon>Bacillota</taxon>
        <taxon>Bacilli</taxon>
        <taxon>Bacillales</taxon>
        <taxon>Bacillaceae</taxon>
        <taxon>Anaerobacillus</taxon>
    </lineage>
</organism>
<accession>A0A1S2M7Z2</accession>
<sequence>MAKRLIGFFILLALLSSCANDVEEQNYYLFAVSEHWKAEMHLTLPPPPEQTFEINIDFIYTGSDSNGKHKVEYYHILEWYKS</sequence>
<name>A0A1S2M7Z2_9BACI</name>
<reference evidence="2 3" key="1">
    <citation type="submission" date="2016-10" db="EMBL/GenBank/DDBJ databases">
        <title>Draft genome sequences of four alkaliphilic bacteria belonging to the Anaerobacillus genus.</title>
        <authorList>
            <person name="Bassil N.M."/>
            <person name="Lloyd J.R."/>
        </authorList>
    </citation>
    <scope>NUCLEOTIDE SEQUENCE [LARGE SCALE GENOMIC DNA]</scope>
    <source>
        <strain evidence="2 3">DSM 22531</strain>
    </source>
</reference>
<dbReference type="PROSITE" id="PS51257">
    <property type="entry name" value="PROKAR_LIPOPROTEIN"/>
    <property type="match status" value="1"/>
</dbReference>
<feature type="signal peptide" evidence="1">
    <location>
        <begin position="1"/>
        <end position="19"/>
    </location>
</feature>
<keyword evidence="1" id="KW-0732">Signal</keyword>
<comment type="caution">
    <text evidence="2">The sequence shown here is derived from an EMBL/GenBank/DDBJ whole genome shotgun (WGS) entry which is preliminary data.</text>
</comment>
<evidence type="ECO:0000313" key="3">
    <source>
        <dbReference type="Proteomes" id="UP000180057"/>
    </source>
</evidence>